<feature type="region of interest" description="Disordered" evidence="1">
    <location>
        <begin position="183"/>
        <end position="208"/>
    </location>
</feature>
<name>A0A9W6F186_9CHLO</name>
<organism evidence="2 3">
    <name type="scientific">Pleodorina starrii</name>
    <dbReference type="NCBI Taxonomy" id="330485"/>
    <lineage>
        <taxon>Eukaryota</taxon>
        <taxon>Viridiplantae</taxon>
        <taxon>Chlorophyta</taxon>
        <taxon>core chlorophytes</taxon>
        <taxon>Chlorophyceae</taxon>
        <taxon>CS clade</taxon>
        <taxon>Chlamydomonadales</taxon>
        <taxon>Volvocaceae</taxon>
        <taxon>Pleodorina</taxon>
    </lineage>
</organism>
<sequence length="208" mass="20743">MNVGRTFQRMAEGPVVVESGRAVSPLPPDFNCTLSSPPTAGAALEGLFGSTADAQSYVCQACHAIQPPYCLPYTSPPAAPISPRLLDASNTPELRCAAPPSPPPPRRPPPAPPRPPSPPSSPANECVASHAGAGAMAVGLFGSTVEAASYYDQVQQPYYTLCTTMRASDCICPAVGPGGPAGGPAGGPGGTAGGPGGQLARKGGGWPG</sequence>
<comment type="caution">
    <text evidence="2">The sequence shown here is derived from an EMBL/GenBank/DDBJ whole genome shotgun (WGS) entry which is preliminary data.</text>
</comment>
<evidence type="ECO:0000256" key="1">
    <source>
        <dbReference type="SAM" id="MobiDB-lite"/>
    </source>
</evidence>
<accession>A0A9W6F186</accession>
<dbReference type="AlphaFoldDB" id="A0A9W6F186"/>
<feature type="compositionally biased region" description="Pro residues" evidence="1">
    <location>
        <begin position="99"/>
        <end position="121"/>
    </location>
</feature>
<reference evidence="2 3" key="1">
    <citation type="journal article" date="2023" name="Commun. Biol.">
        <title>Reorganization of the ancestral sex-determining regions during the evolution of trioecy in Pleodorina starrii.</title>
        <authorList>
            <person name="Takahashi K."/>
            <person name="Suzuki S."/>
            <person name="Kawai-Toyooka H."/>
            <person name="Yamamoto K."/>
            <person name="Hamaji T."/>
            <person name="Ootsuki R."/>
            <person name="Yamaguchi H."/>
            <person name="Kawachi M."/>
            <person name="Higashiyama T."/>
            <person name="Nozaki H."/>
        </authorList>
    </citation>
    <scope>NUCLEOTIDE SEQUENCE [LARGE SCALE GENOMIC DNA]</scope>
    <source>
        <strain evidence="2 3">NIES-4479</strain>
    </source>
</reference>
<dbReference type="EMBL" id="BRXU01000006">
    <property type="protein sequence ID" value="GLC52499.1"/>
    <property type="molecule type" value="Genomic_DNA"/>
</dbReference>
<evidence type="ECO:0000313" key="2">
    <source>
        <dbReference type="EMBL" id="GLC52499.1"/>
    </source>
</evidence>
<keyword evidence="3" id="KW-1185">Reference proteome</keyword>
<protein>
    <submittedName>
        <fullName evidence="2">Uncharacterized protein</fullName>
    </submittedName>
</protein>
<evidence type="ECO:0000313" key="3">
    <source>
        <dbReference type="Proteomes" id="UP001165080"/>
    </source>
</evidence>
<proteinExistence type="predicted"/>
<gene>
    <name evidence="2" type="primary">PLESTBF000317</name>
    <name evidence="2" type="ORF">PLESTB_000636500</name>
</gene>
<feature type="region of interest" description="Disordered" evidence="1">
    <location>
        <begin position="92"/>
        <end position="127"/>
    </location>
</feature>
<dbReference type="Proteomes" id="UP001165080">
    <property type="component" value="Unassembled WGS sequence"/>
</dbReference>